<organism evidence="1 2">
    <name type="scientific">Erwinia aphidicola</name>
    <dbReference type="NCBI Taxonomy" id="68334"/>
    <lineage>
        <taxon>Bacteria</taxon>
        <taxon>Pseudomonadati</taxon>
        <taxon>Pseudomonadota</taxon>
        <taxon>Gammaproteobacteria</taxon>
        <taxon>Enterobacterales</taxon>
        <taxon>Erwiniaceae</taxon>
        <taxon>Erwinia</taxon>
    </lineage>
</organism>
<accession>A0ABU8DKN9</accession>
<reference evidence="1 2" key="1">
    <citation type="submission" date="2024-02" db="EMBL/GenBank/DDBJ databases">
        <title>First report Erwinia aphidicola in onion in Chile.</title>
        <authorList>
            <person name="Valenzuela M."/>
            <person name="Pena M."/>
            <person name="Dutta B."/>
        </authorList>
    </citation>
    <scope>NUCLEOTIDE SEQUENCE [LARGE SCALE GENOMIC DNA]</scope>
    <source>
        <strain evidence="1 2">QCJ3A</strain>
    </source>
</reference>
<evidence type="ECO:0000313" key="2">
    <source>
        <dbReference type="Proteomes" id="UP001306592"/>
    </source>
</evidence>
<evidence type="ECO:0000313" key="1">
    <source>
        <dbReference type="EMBL" id="MEI2684074.1"/>
    </source>
</evidence>
<name>A0ABU8DKN9_ERWAP</name>
<proteinExistence type="predicted"/>
<dbReference type="Proteomes" id="UP001306592">
    <property type="component" value="Unassembled WGS sequence"/>
</dbReference>
<comment type="caution">
    <text evidence="1">The sequence shown here is derived from an EMBL/GenBank/DDBJ whole genome shotgun (WGS) entry which is preliminary data.</text>
</comment>
<keyword evidence="2" id="KW-1185">Reference proteome</keyword>
<dbReference type="EMBL" id="JBANEI010000020">
    <property type="protein sequence ID" value="MEI2684074.1"/>
    <property type="molecule type" value="Genomic_DNA"/>
</dbReference>
<sequence length="114" mass="13492">MDNYLDKNRLRVTYRMLAKKAAENLHDKAKVISIWHIKDYLIRIRFQEDVQRFIDANMQALNNAKSDNECNLYVDNMRQEQINLEKQDRMLRFGDAVVTASASFFTIMKKSLAM</sequence>
<protein>
    <submittedName>
        <fullName evidence="1">Uncharacterized protein</fullName>
    </submittedName>
</protein>
<gene>
    <name evidence="1" type="ORF">V8N49_20755</name>
</gene>
<dbReference type="RefSeq" id="WP_336203688.1">
    <property type="nucleotide sequence ID" value="NZ_JBANEI010000020.1"/>
</dbReference>